<proteinExistence type="inferred from homology"/>
<organism evidence="5 6">
    <name type="scientific">Chryseobacterium koreense CCUG 49689</name>
    <dbReference type="NCBI Taxonomy" id="1304281"/>
    <lineage>
        <taxon>Bacteria</taxon>
        <taxon>Pseudomonadati</taxon>
        <taxon>Bacteroidota</taxon>
        <taxon>Flavobacteriia</taxon>
        <taxon>Flavobacteriales</taxon>
        <taxon>Weeksellaceae</taxon>
        <taxon>Chryseobacterium group</taxon>
        <taxon>Chryseobacterium</taxon>
    </lineage>
</organism>
<dbReference type="RefSeq" id="WP_053215453.1">
    <property type="nucleotide sequence ID" value="NZ_LFNG01000011.1"/>
</dbReference>
<dbReference type="InterPro" id="IPR052021">
    <property type="entry name" value="Type-I_RS_S_subunit"/>
</dbReference>
<dbReference type="InterPro" id="IPR000055">
    <property type="entry name" value="Restrct_endonuc_typeI_TRD"/>
</dbReference>
<evidence type="ECO:0000256" key="1">
    <source>
        <dbReference type="ARBA" id="ARBA00010923"/>
    </source>
</evidence>
<feature type="domain" description="Type I restriction modification DNA specificity" evidence="4">
    <location>
        <begin position="230"/>
        <end position="390"/>
    </location>
</feature>
<comment type="caution">
    <text evidence="5">The sequence shown here is derived from an EMBL/GenBank/DDBJ whole genome shotgun (WGS) entry which is preliminary data.</text>
</comment>
<dbReference type="OrthoDB" id="667970at2"/>
<evidence type="ECO:0000256" key="3">
    <source>
        <dbReference type="ARBA" id="ARBA00023125"/>
    </source>
</evidence>
<dbReference type="InterPro" id="IPR044946">
    <property type="entry name" value="Restrct_endonuc_typeI_TRD_sf"/>
</dbReference>
<reference evidence="5 6" key="1">
    <citation type="journal article" date="2004" name="Int. J. Syst. Evol. Microbiol.">
        <title>Kaistella koreensis gen. nov., sp. nov., a novel member of the Chryseobacterium-Bergeyella-Riemerella branch.</title>
        <authorList>
            <person name="Kim M.K."/>
            <person name="Im W.T."/>
            <person name="Shin Y.K."/>
            <person name="Lim J.H."/>
            <person name="Kim S.H."/>
            <person name="Lee B.C."/>
            <person name="Park M.Y."/>
            <person name="Lee K.Y."/>
            <person name="Lee S.T."/>
        </authorList>
    </citation>
    <scope>NUCLEOTIDE SEQUENCE [LARGE SCALE GENOMIC DNA]</scope>
    <source>
        <strain evidence="5 6">CCUG 49689</strain>
    </source>
</reference>
<dbReference type="GO" id="GO:0009307">
    <property type="term" value="P:DNA restriction-modification system"/>
    <property type="evidence" value="ECO:0007669"/>
    <property type="project" value="UniProtKB-KW"/>
</dbReference>
<evidence type="ECO:0000313" key="5">
    <source>
        <dbReference type="EMBL" id="KMQ71018.1"/>
    </source>
</evidence>
<dbReference type="CDD" id="cd17521">
    <property type="entry name" value="RMtype1_S_Sau13435ORF2165P_TRD2-CR2_like"/>
    <property type="match status" value="1"/>
</dbReference>
<dbReference type="PATRIC" id="fig|1304281.5.peg.1869"/>
<keyword evidence="2" id="KW-0680">Restriction system</keyword>
<dbReference type="GO" id="GO:0003677">
    <property type="term" value="F:DNA binding"/>
    <property type="evidence" value="ECO:0007669"/>
    <property type="project" value="UniProtKB-KW"/>
</dbReference>
<dbReference type="PANTHER" id="PTHR30408:SF13">
    <property type="entry name" value="TYPE I RESTRICTION ENZYME HINDI SPECIFICITY SUBUNIT"/>
    <property type="match status" value="1"/>
</dbReference>
<dbReference type="Gene3D" id="3.90.220.20">
    <property type="entry name" value="DNA methylase specificity domains"/>
    <property type="match status" value="2"/>
</dbReference>
<dbReference type="PANTHER" id="PTHR30408">
    <property type="entry name" value="TYPE-1 RESTRICTION ENZYME ECOKI SPECIFICITY PROTEIN"/>
    <property type="match status" value="1"/>
</dbReference>
<dbReference type="AlphaFoldDB" id="A0A0J7IXM5"/>
<keyword evidence="3" id="KW-0238">DNA-binding</keyword>
<sequence length="404" mass="47222">MTEKLKSRNFPNLRFPGFEKEWNTRSLGECSEFLDYGMNASAIKFDGENRYIRITDIDESSSKYKPEFPVSPAGNLTDKYLVRENDVLFARTGASTGKSYLYNLDDGKLYFAGFLIRARIKKVFNPYFIFIQTQTEKYKRWVKLMSMRSGQPGINSQEYASYCFEAPNRTEQDKISTFLSDIDSRIHTQKKIIDDLKLLCKGVMYKLFTQKLRLKNEQKVDFSKWKIKFGNEIFESVTNKNHNSDLPILAITQEYGAVPRDLIDYKISVTDKSVESYKIVEIGDFIISLRSFQGGIEYSNYKGICSPAYIILKNKIPINSQFYKYFLKSESYIKLLNKKLEGIRDGKMISYSYFSEIELPFPSLEEQNKIANFLLSIYEKIETEKKILDQYEFQKKYLLANLFV</sequence>
<evidence type="ECO:0000259" key="4">
    <source>
        <dbReference type="Pfam" id="PF01420"/>
    </source>
</evidence>
<dbReference type="SUPFAM" id="SSF116734">
    <property type="entry name" value="DNA methylase specificity domain"/>
    <property type="match status" value="2"/>
</dbReference>
<keyword evidence="6" id="KW-1185">Reference proteome</keyword>
<comment type="similarity">
    <text evidence="1">Belongs to the type-I restriction system S methylase family.</text>
</comment>
<dbReference type="Gene3D" id="1.10.287.1120">
    <property type="entry name" value="Bipartite methylase S protein"/>
    <property type="match status" value="1"/>
</dbReference>
<feature type="domain" description="Type I restriction modification DNA specificity" evidence="4">
    <location>
        <begin position="20"/>
        <end position="196"/>
    </location>
</feature>
<gene>
    <name evidence="5" type="ORF">ACM44_08685</name>
</gene>
<protein>
    <recommendedName>
        <fullName evidence="4">Type I restriction modification DNA specificity domain-containing protein</fullName>
    </recommendedName>
</protein>
<name>A0A0J7IXM5_9FLAO</name>
<evidence type="ECO:0000256" key="2">
    <source>
        <dbReference type="ARBA" id="ARBA00022747"/>
    </source>
</evidence>
<evidence type="ECO:0000313" key="6">
    <source>
        <dbReference type="Proteomes" id="UP000035900"/>
    </source>
</evidence>
<accession>A0A0J7IXM5</accession>
<dbReference type="Proteomes" id="UP000035900">
    <property type="component" value="Unassembled WGS sequence"/>
</dbReference>
<dbReference type="STRING" id="1304281.ACM44_08685"/>
<dbReference type="Pfam" id="PF01420">
    <property type="entry name" value="Methylase_S"/>
    <property type="match status" value="2"/>
</dbReference>
<dbReference type="CDD" id="cd16961">
    <property type="entry name" value="RMtype1_S_TRD-CR_like"/>
    <property type="match status" value="1"/>
</dbReference>
<dbReference type="EMBL" id="LFNG01000011">
    <property type="protein sequence ID" value="KMQ71018.1"/>
    <property type="molecule type" value="Genomic_DNA"/>
</dbReference>